<keyword evidence="3 6" id="KW-1133">Transmembrane helix</keyword>
<feature type="compositionally biased region" description="Low complexity" evidence="5">
    <location>
        <begin position="268"/>
        <end position="283"/>
    </location>
</feature>
<feature type="region of interest" description="Disordered" evidence="5">
    <location>
        <begin position="264"/>
        <end position="403"/>
    </location>
</feature>
<feature type="compositionally biased region" description="Basic and acidic residues" evidence="5">
    <location>
        <begin position="301"/>
        <end position="316"/>
    </location>
</feature>
<feature type="transmembrane region" description="Helical" evidence="6">
    <location>
        <begin position="196"/>
        <end position="218"/>
    </location>
</feature>
<feature type="compositionally biased region" description="Acidic residues" evidence="5">
    <location>
        <begin position="364"/>
        <end position="379"/>
    </location>
</feature>
<dbReference type="Proteomes" id="UP001295423">
    <property type="component" value="Unassembled WGS sequence"/>
</dbReference>
<dbReference type="SUPFAM" id="SSF81321">
    <property type="entry name" value="Family A G protein-coupled receptor-like"/>
    <property type="match status" value="1"/>
</dbReference>
<sequence>MAWTREQRMVLAILPKISSVFSLFGSLWIIIEVTTEGRKIQNPYHRLLLAMSIYDTLESFWNFGSTWPIVEGSPDIIWAMGNVSTCEAQGFFLTLSVAVPIYNAMLSIYYILVINYRYTNTQLRRRVEPIMHLIAFFWSFGTASYSAATGLFNNANLWCWIAPLPLDCKDTITYGTVEEGNDNPCIRGDNVWIYRFGFYFIPLWSCIFFATACTLWVYRYVYNTDKQTLAYRRPETAGRQTTWWSHNGGLSRKSKVHVPNVVTRSGATESTHTSTHHQTTNSTPVKSDNDATPNTPPPVKSGDDNSMTKEAPKQEQEEASLTLQASEKSQAPSVDSGGNQSHSSSSIGKIVDLTGSVRDVYPDGVEDSGDDEYLEDLTDGDSKKNSLKNDDNKSVDSKSTGDSIDEEEVFRKIDVLVASNREMRGDFGPDDEEEEKREESYEFGDLNDANSGDDEDEDPHLTNSTESETRKNTIRAKVDEWKNRRVQYAEDMPRTYEVFKQACYYLGAFYCTHVWSTSNRIVQTIMGGGTVFPLIACHSFFDPFQGFLNYLVYQRPRILQLRKKHPEMSWWGVMVKSLRFSFMDGANGRSSKSFGDSKNSRNFSFRNSFRSSKNVSRSSRGGSSSHLERSKSGDLSNNEST</sequence>
<comment type="subcellular location">
    <subcellularLocation>
        <location evidence="1">Membrane</location>
        <topology evidence="1">Multi-pass membrane protein</topology>
    </subcellularLocation>
</comment>
<feature type="compositionally biased region" description="Low complexity" evidence="5">
    <location>
        <begin position="609"/>
        <end position="625"/>
    </location>
</feature>
<feature type="region of interest" description="Disordered" evidence="5">
    <location>
        <begin position="609"/>
        <end position="641"/>
    </location>
</feature>
<evidence type="ECO:0000256" key="6">
    <source>
        <dbReference type="SAM" id="Phobius"/>
    </source>
</evidence>
<feature type="transmembrane region" description="Helical" evidence="6">
    <location>
        <begin position="12"/>
        <end position="31"/>
    </location>
</feature>
<dbReference type="GO" id="GO:0004930">
    <property type="term" value="F:G protein-coupled receptor activity"/>
    <property type="evidence" value="ECO:0007669"/>
    <property type="project" value="TreeGrafter"/>
</dbReference>
<evidence type="ECO:0000256" key="5">
    <source>
        <dbReference type="SAM" id="MobiDB-lite"/>
    </source>
</evidence>
<evidence type="ECO:0000256" key="3">
    <source>
        <dbReference type="ARBA" id="ARBA00022989"/>
    </source>
</evidence>
<dbReference type="PANTHER" id="PTHR23112:SF0">
    <property type="entry name" value="TRANSMEMBRANE PROTEIN 116"/>
    <property type="match status" value="1"/>
</dbReference>
<evidence type="ECO:0000256" key="1">
    <source>
        <dbReference type="ARBA" id="ARBA00004141"/>
    </source>
</evidence>
<proteinExistence type="predicted"/>
<feature type="transmembrane region" description="Helical" evidence="6">
    <location>
        <begin position="90"/>
        <end position="112"/>
    </location>
</feature>
<feature type="compositionally biased region" description="Polar residues" evidence="5">
    <location>
        <begin position="284"/>
        <end position="293"/>
    </location>
</feature>
<evidence type="ECO:0000313" key="8">
    <source>
        <dbReference type="Proteomes" id="UP001295423"/>
    </source>
</evidence>
<dbReference type="GO" id="GO:0007189">
    <property type="term" value="P:adenylate cyclase-activating G protein-coupled receptor signaling pathway"/>
    <property type="evidence" value="ECO:0007669"/>
    <property type="project" value="TreeGrafter"/>
</dbReference>
<feature type="compositionally biased region" description="Basic and acidic residues" evidence="5">
    <location>
        <begin position="380"/>
        <end position="396"/>
    </location>
</feature>
<keyword evidence="2 6" id="KW-0812">Transmembrane</keyword>
<accession>A0AAD2FWB8</accession>
<feature type="compositionally biased region" description="Low complexity" evidence="5">
    <location>
        <begin position="333"/>
        <end position="348"/>
    </location>
</feature>
<dbReference type="GO" id="GO:0005886">
    <property type="term" value="C:plasma membrane"/>
    <property type="evidence" value="ECO:0007669"/>
    <property type="project" value="TreeGrafter"/>
</dbReference>
<keyword evidence="8" id="KW-1185">Reference proteome</keyword>
<comment type="caution">
    <text evidence="7">The sequence shown here is derived from an EMBL/GenBank/DDBJ whole genome shotgun (WGS) entry which is preliminary data.</text>
</comment>
<feature type="transmembrane region" description="Helical" evidence="6">
    <location>
        <begin position="133"/>
        <end position="152"/>
    </location>
</feature>
<evidence type="ECO:0000256" key="2">
    <source>
        <dbReference type="ARBA" id="ARBA00022692"/>
    </source>
</evidence>
<gene>
    <name evidence="7" type="ORF">CYCCA115_LOCUS15445</name>
</gene>
<dbReference type="PANTHER" id="PTHR23112">
    <property type="entry name" value="G PROTEIN-COUPLED RECEPTOR 157-RELATED"/>
    <property type="match status" value="1"/>
</dbReference>
<dbReference type="AlphaFoldDB" id="A0AAD2FWB8"/>
<reference evidence="7" key="1">
    <citation type="submission" date="2023-08" db="EMBL/GenBank/DDBJ databases">
        <authorList>
            <person name="Audoor S."/>
            <person name="Bilcke G."/>
        </authorList>
    </citation>
    <scope>NUCLEOTIDE SEQUENCE</scope>
</reference>
<organism evidence="7 8">
    <name type="scientific">Cylindrotheca closterium</name>
    <dbReference type="NCBI Taxonomy" id="2856"/>
    <lineage>
        <taxon>Eukaryota</taxon>
        <taxon>Sar</taxon>
        <taxon>Stramenopiles</taxon>
        <taxon>Ochrophyta</taxon>
        <taxon>Bacillariophyta</taxon>
        <taxon>Bacillariophyceae</taxon>
        <taxon>Bacillariophycidae</taxon>
        <taxon>Bacillariales</taxon>
        <taxon>Bacillariaceae</taxon>
        <taxon>Cylindrotheca</taxon>
    </lineage>
</organism>
<dbReference type="EMBL" id="CAKOGP040001870">
    <property type="protein sequence ID" value="CAJ1954853.1"/>
    <property type="molecule type" value="Genomic_DNA"/>
</dbReference>
<evidence type="ECO:0000313" key="7">
    <source>
        <dbReference type="EMBL" id="CAJ1954853.1"/>
    </source>
</evidence>
<feature type="region of interest" description="Disordered" evidence="5">
    <location>
        <begin position="422"/>
        <end position="471"/>
    </location>
</feature>
<name>A0AAD2FWB8_9STRA</name>
<keyword evidence="4 6" id="KW-0472">Membrane</keyword>
<evidence type="ECO:0008006" key="9">
    <source>
        <dbReference type="Google" id="ProtNLM"/>
    </source>
</evidence>
<feature type="compositionally biased region" description="Polar residues" evidence="5">
    <location>
        <begin position="319"/>
        <end position="332"/>
    </location>
</feature>
<evidence type="ECO:0000256" key="4">
    <source>
        <dbReference type="ARBA" id="ARBA00023136"/>
    </source>
</evidence>
<protein>
    <recommendedName>
        <fullName evidence="9">G-protein coupled receptors family 2 profile 2 domain-containing protein</fullName>
    </recommendedName>
</protein>